<name>A7E4V3_SCLS1</name>
<protein>
    <submittedName>
        <fullName evidence="1">Uncharacterized protein</fullName>
    </submittedName>
</protein>
<sequence length="42" mass="4591">MIGDRLSTRLVRYEKPSDGVMGTKSLFDIASKVTSAEFNNGV</sequence>
<gene>
    <name evidence="1" type="ORF">SS1G_00325</name>
</gene>
<proteinExistence type="predicted"/>
<dbReference type="InParanoid" id="A7E4V3"/>
<keyword evidence="2" id="KW-1185">Reference proteome</keyword>
<dbReference type="RefSeq" id="XP_001598239.1">
    <property type="nucleotide sequence ID" value="XM_001598189.1"/>
</dbReference>
<evidence type="ECO:0000313" key="1">
    <source>
        <dbReference type="EMBL" id="EDN90925.1"/>
    </source>
</evidence>
<organism evidence="1 2">
    <name type="scientific">Sclerotinia sclerotiorum (strain ATCC 18683 / 1980 / Ss-1)</name>
    <name type="common">White mold</name>
    <name type="synonym">Whetzelinia sclerotiorum</name>
    <dbReference type="NCBI Taxonomy" id="665079"/>
    <lineage>
        <taxon>Eukaryota</taxon>
        <taxon>Fungi</taxon>
        <taxon>Dikarya</taxon>
        <taxon>Ascomycota</taxon>
        <taxon>Pezizomycotina</taxon>
        <taxon>Leotiomycetes</taxon>
        <taxon>Helotiales</taxon>
        <taxon>Sclerotiniaceae</taxon>
        <taxon>Sclerotinia</taxon>
    </lineage>
</organism>
<evidence type="ECO:0000313" key="2">
    <source>
        <dbReference type="Proteomes" id="UP000001312"/>
    </source>
</evidence>
<dbReference type="HOGENOM" id="CLU_3260802_0_0_1"/>
<dbReference type="Proteomes" id="UP000001312">
    <property type="component" value="Unassembled WGS sequence"/>
</dbReference>
<dbReference type="EMBL" id="CH476621">
    <property type="protein sequence ID" value="EDN90925.1"/>
    <property type="molecule type" value="Genomic_DNA"/>
</dbReference>
<dbReference type="KEGG" id="ssl:SS1G_00325"/>
<dbReference type="AlphaFoldDB" id="A7E4V3"/>
<accession>A7E4V3</accession>
<dbReference type="GeneID" id="5494885"/>
<reference evidence="2" key="1">
    <citation type="journal article" date="2011" name="PLoS Genet.">
        <title>Genomic analysis of the necrotrophic fungal pathogens Sclerotinia sclerotiorum and Botrytis cinerea.</title>
        <authorList>
            <person name="Amselem J."/>
            <person name="Cuomo C.A."/>
            <person name="van Kan J.A."/>
            <person name="Viaud M."/>
            <person name="Benito E.P."/>
            <person name="Couloux A."/>
            <person name="Coutinho P.M."/>
            <person name="de Vries R.P."/>
            <person name="Dyer P.S."/>
            <person name="Fillinger S."/>
            <person name="Fournier E."/>
            <person name="Gout L."/>
            <person name="Hahn M."/>
            <person name="Kohn L."/>
            <person name="Lapalu N."/>
            <person name="Plummer K.M."/>
            <person name="Pradier J.M."/>
            <person name="Quevillon E."/>
            <person name="Sharon A."/>
            <person name="Simon A."/>
            <person name="ten Have A."/>
            <person name="Tudzynski B."/>
            <person name="Tudzynski P."/>
            <person name="Wincker P."/>
            <person name="Andrew M."/>
            <person name="Anthouard V."/>
            <person name="Beever R.E."/>
            <person name="Beffa R."/>
            <person name="Benoit I."/>
            <person name="Bouzid O."/>
            <person name="Brault B."/>
            <person name="Chen Z."/>
            <person name="Choquer M."/>
            <person name="Collemare J."/>
            <person name="Cotton P."/>
            <person name="Danchin E.G."/>
            <person name="Da Silva C."/>
            <person name="Gautier A."/>
            <person name="Giraud C."/>
            <person name="Giraud T."/>
            <person name="Gonzalez C."/>
            <person name="Grossetete S."/>
            <person name="Guldener U."/>
            <person name="Henrissat B."/>
            <person name="Howlett B.J."/>
            <person name="Kodira C."/>
            <person name="Kretschmer M."/>
            <person name="Lappartient A."/>
            <person name="Leroch M."/>
            <person name="Levis C."/>
            <person name="Mauceli E."/>
            <person name="Neuveglise C."/>
            <person name="Oeser B."/>
            <person name="Pearson M."/>
            <person name="Poulain J."/>
            <person name="Poussereau N."/>
            <person name="Quesneville H."/>
            <person name="Rascle C."/>
            <person name="Schumacher J."/>
            <person name="Segurens B."/>
            <person name="Sexton A."/>
            <person name="Silva E."/>
            <person name="Sirven C."/>
            <person name="Soanes D.M."/>
            <person name="Talbot N.J."/>
            <person name="Templeton M."/>
            <person name="Yandava C."/>
            <person name="Yarden O."/>
            <person name="Zeng Q."/>
            <person name="Rollins J.A."/>
            <person name="Lebrun M.H."/>
            <person name="Dickman M."/>
        </authorList>
    </citation>
    <scope>NUCLEOTIDE SEQUENCE [LARGE SCALE GENOMIC DNA]</scope>
    <source>
        <strain evidence="2">ATCC 18683 / 1980 / Ss-1</strain>
    </source>
</reference>